<evidence type="ECO:0000256" key="5">
    <source>
        <dbReference type="ARBA" id="ARBA00022603"/>
    </source>
</evidence>
<dbReference type="GO" id="GO:0005730">
    <property type="term" value="C:nucleolus"/>
    <property type="evidence" value="ECO:0007669"/>
    <property type="project" value="UniProtKB-SubCell"/>
</dbReference>
<sequence>MKRKNKSTTSNSNDKVEQNDNAIVDNKNQLDLNKIQKLLAQKKSMSKEKKEKTMSLRERMLKQLRSARFRYLNETLYNNNSSESKKLFVEDPDAFEAYHSGYRQQVKQWPLNPLEVIINTIKKIEILKIADVESRFENIKEFVKSLEKYGFQNTYQDLSNKLFYYVVPSQIITPL</sequence>
<comment type="similarity">
    <text evidence="2 9">Belongs to the methyltransferase superfamily. RRP8 family.</text>
</comment>
<name>A0A834Y1P0_APHGI</name>
<dbReference type="GO" id="GO:0033553">
    <property type="term" value="C:rDNA heterochromatin"/>
    <property type="evidence" value="ECO:0007669"/>
    <property type="project" value="TreeGrafter"/>
</dbReference>
<dbReference type="GO" id="GO:0000183">
    <property type="term" value="P:rDNA heterochromatin formation"/>
    <property type="evidence" value="ECO:0007669"/>
    <property type="project" value="TreeGrafter"/>
</dbReference>
<comment type="caution">
    <text evidence="11">The sequence shown here is derived from an EMBL/GenBank/DDBJ whole genome shotgun (WGS) entry which is preliminary data.</text>
</comment>
<dbReference type="InterPro" id="IPR029063">
    <property type="entry name" value="SAM-dependent_MTases_sf"/>
</dbReference>
<evidence type="ECO:0000256" key="2">
    <source>
        <dbReference type="ARBA" id="ARBA00006301"/>
    </source>
</evidence>
<keyword evidence="5 9" id="KW-0489">Methyltransferase</keyword>
<dbReference type="AlphaFoldDB" id="A0A834Y1P0"/>
<organism evidence="11 12">
    <name type="scientific">Aphidius gifuensis</name>
    <name type="common">Parasitoid wasp</name>
    <dbReference type="NCBI Taxonomy" id="684658"/>
    <lineage>
        <taxon>Eukaryota</taxon>
        <taxon>Metazoa</taxon>
        <taxon>Ecdysozoa</taxon>
        <taxon>Arthropoda</taxon>
        <taxon>Hexapoda</taxon>
        <taxon>Insecta</taxon>
        <taxon>Pterygota</taxon>
        <taxon>Neoptera</taxon>
        <taxon>Endopterygota</taxon>
        <taxon>Hymenoptera</taxon>
        <taxon>Apocrita</taxon>
        <taxon>Ichneumonoidea</taxon>
        <taxon>Braconidae</taxon>
        <taxon>Aphidiinae</taxon>
        <taxon>Aphidius</taxon>
    </lineage>
</organism>
<evidence type="ECO:0000313" key="12">
    <source>
        <dbReference type="Proteomes" id="UP000639338"/>
    </source>
</evidence>
<dbReference type="Gene3D" id="1.10.10.2150">
    <property type="entry name" value="Ribosomal RNA-processing protein 8, N-terminal domain"/>
    <property type="match status" value="1"/>
</dbReference>
<dbReference type="EMBL" id="JACMRX010000002">
    <property type="protein sequence ID" value="KAF7996113.1"/>
    <property type="molecule type" value="Genomic_DNA"/>
</dbReference>
<dbReference type="GO" id="GO:0042149">
    <property type="term" value="P:cellular response to glucose starvation"/>
    <property type="evidence" value="ECO:0007669"/>
    <property type="project" value="TreeGrafter"/>
</dbReference>
<evidence type="ECO:0000256" key="8">
    <source>
        <dbReference type="ARBA" id="ARBA00023242"/>
    </source>
</evidence>
<comment type="subcellular location">
    <subcellularLocation>
        <location evidence="1 9">Nucleus</location>
        <location evidence="1 9">Nucleolus</location>
    </subcellularLocation>
</comment>
<dbReference type="PANTHER" id="PTHR12787">
    <property type="entry name" value="RIBOSOMAL RNA-PROCESSING PROTEIN 8"/>
    <property type="match status" value="1"/>
</dbReference>
<gene>
    <name evidence="11" type="ORF">HCN44_009994</name>
</gene>
<dbReference type="EC" id="2.1.1.-" evidence="9"/>
<evidence type="ECO:0000256" key="10">
    <source>
        <dbReference type="SAM" id="MobiDB-lite"/>
    </source>
</evidence>
<keyword evidence="4 9" id="KW-0698">rRNA processing</keyword>
<dbReference type="GO" id="GO:0046015">
    <property type="term" value="P:regulation of transcription by glucose"/>
    <property type="evidence" value="ECO:0007669"/>
    <property type="project" value="TreeGrafter"/>
</dbReference>
<evidence type="ECO:0000256" key="3">
    <source>
        <dbReference type="ARBA" id="ARBA00020203"/>
    </source>
</evidence>
<dbReference type="GO" id="GO:0008168">
    <property type="term" value="F:methyltransferase activity"/>
    <property type="evidence" value="ECO:0007669"/>
    <property type="project" value="UniProtKB-KW"/>
</dbReference>
<comment type="function">
    <text evidence="9">Probable methyltransferase required to silence rDNA.</text>
</comment>
<dbReference type="InterPro" id="IPR007823">
    <property type="entry name" value="RRP8"/>
</dbReference>
<keyword evidence="6 9" id="KW-0808">Transferase</keyword>
<accession>A0A834Y1P0</accession>
<dbReference type="GO" id="GO:0032259">
    <property type="term" value="P:methylation"/>
    <property type="evidence" value="ECO:0007669"/>
    <property type="project" value="UniProtKB-KW"/>
</dbReference>
<dbReference type="GO" id="GO:0005677">
    <property type="term" value="C:chromatin silencing complex"/>
    <property type="evidence" value="ECO:0007669"/>
    <property type="project" value="TreeGrafter"/>
</dbReference>
<dbReference type="Gene3D" id="3.40.50.150">
    <property type="entry name" value="Vaccinia Virus protein VP39"/>
    <property type="match status" value="1"/>
</dbReference>
<dbReference type="PANTHER" id="PTHR12787:SF0">
    <property type="entry name" value="RIBOSOMAL RNA-PROCESSING PROTEIN 8"/>
    <property type="match status" value="1"/>
</dbReference>
<reference evidence="11 12" key="1">
    <citation type="submission" date="2020-08" db="EMBL/GenBank/DDBJ databases">
        <title>Aphidius gifuensis genome sequencing and assembly.</title>
        <authorList>
            <person name="Du Z."/>
        </authorList>
    </citation>
    <scope>NUCLEOTIDE SEQUENCE [LARGE SCALE GENOMIC DNA]</scope>
    <source>
        <strain evidence="11">YNYX2018</strain>
        <tissue evidence="11">Adults</tissue>
    </source>
</reference>
<evidence type="ECO:0000313" key="11">
    <source>
        <dbReference type="EMBL" id="KAF7996113.1"/>
    </source>
</evidence>
<keyword evidence="8 9" id="KW-0539">Nucleus</keyword>
<feature type="region of interest" description="Disordered" evidence="10">
    <location>
        <begin position="1"/>
        <end position="27"/>
    </location>
</feature>
<dbReference type="Pfam" id="PF05148">
    <property type="entry name" value="Methyltransf_8"/>
    <property type="match status" value="2"/>
</dbReference>
<evidence type="ECO:0000256" key="4">
    <source>
        <dbReference type="ARBA" id="ARBA00022552"/>
    </source>
</evidence>
<dbReference type="GO" id="GO:0006364">
    <property type="term" value="P:rRNA processing"/>
    <property type="evidence" value="ECO:0007669"/>
    <property type="project" value="UniProtKB-UniRule"/>
</dbReference>
<protein>
    <recommendedName>
        <fullName evidence="3 9">Ribosomal RNA-processing protein 8</fullName>
        <ecNumber evidence="9">2.1.1.-</ecNumber>
    </recommendedName>
</protein>
<evidence type="ECO:0000256" key="7">
    <source>
        <dbReference type="ARBA" id="ARBA00022691"/>
    </source>
</evidence>
<dbReference type="InterPro" id="IPR042036">
    <property type="entry name" value="RRP8_N"/>
</dbReference>
<proteinExistence type="inferred from homology"/>
<evidence type="ECO:0000256" key="1">
    <source>
        <dbReference type="ARBA" id="ARBA00004604"/>
    </source>
</evidence>
<evidence type="ECO:0000256" key="9">
    <source>
        <dbReference type="RuleBase" id="RU365074"/>
    </source>
</evidence>
<dbReference type="FunFam" id="1.10.10.2150:FF:000001">
    <property type="entry name" value="Ribosomal RNA-processing protein 8"/>
    <property type="match status" value="1"/>
</dbReference>
<evidence type="ECO:0000256" key="6">
    <source>
        <dbReference type="ARBA" id="ARBA00022679"/>
    </source>
</evidence>
<keyword evidence="7 9" id="KW-0949">S-adenosyl-L-methionine</keyword>
<dbReference type="Proteomes" id="UP000639338">
    <property type="component" value="Unassembled WGS sequence"/>
</dbReference>
<dbReference type="OrthoDB" id="10258825at2759"/>
<keyword evidence="12" id="KW-1185">Reference proteome</keyword>